<feature type="binding site" evidence="2">
    <location>
        <begin position="117"/>
        <end position="118"/>
    </location>
    <ligand>
        <name>ATP</name>
        <dbReference type="ChEBI" id="CHEBI:30616"/>
    </ligand>
</feature>
<feature type="binding site" evidence="2">
    <location>
        <position position="69"/>
    </location>
    <ligand>
        <name>Mg(2+)</name>
        <dbReference type="ChEBI" id="CHEBI:18420"/>
        <label>2</label>
    </ligand>
</feature>
<comment type="pathway">
    <text evidence="2">Cofactor biosynthesis; thiamine diphosphate biosynthesis; thiamine diphosphate from thiamine phosphate: step 1/1.</text>
</comment>
<feature type="domain" description="PurM-like N-terminal" evidence="3">
    <location>
        <begin position="31"/>
        <end position="134"/>
    </location>
</feature>
<keyword evidence="2" id="KW-0547">Nucleotide-binding</keyword>
<keyword evidence="2" id="KW-0460">Magnesium</keyword>
<keyword evidence="5" id="KW-1185">Reference proteome</keyword>
<dbReference type="PANTHER" id="PTHR30270:SF0">
    <property type="entry name" value="THIAMINE-MONOPHOSPHATE KINASE"/>
    <property type="match status" value="1"/>
</dbReference>
<dbReference type="EC" id="2.7.4.16" evidence="2"/>
<feature type="binding site" evidence="2">
    <location>
        <position position="48"/>
    </location>
    <ligand>
        <name>substrate</name>
    </ligand>
</feature>
<sequence>MHEFELIKNYFQKLSKKSLSALNLNDDIFFDKKNKLAVSVDTYIEDNHFIDFKRPELVIKKIIRSSISDLICKGVKPKYYFISGSGNKKSFSKLNLSKISKSLNQEQNKYKIFLSGGDTVFSNKLSFTITSIGFANNITYRNKAKINDDIYVSGNLGDSYLGLLVLKNKIKLNSRLKKYFTNQYFMPNIQLKLIDHLKKFANTSIDISDGLLADLDKMINNQKLSYKIFLKKIPISGNLKKILTLKKLSKINYISKGDDYQILFTASKNKMRIIRKIASNCRVKLTKIGSIQSHAEKSFIIDDKNRQITLKNKGYLHKF</sequence>
<comment type="miscellaneous">
    <text evidence="2">Reaction mechanism of ThiL seems to utilize a direct, inline transfer of the gamma-phosphate of ATP to TMP rather than a phosphorylated enzyme intermediate.</text>
</comment>
<dbReference type="Pfam" id="PF00586">
    <property type="entry name" value="AIRS"/>
    <property type="match status" value="1"/>
</dbReference>
<feature type="binding site" evidence="2">
    <location>
        <position position="41"/>
    </location>
    <ligand>
        <name>Mg(2+)</name>
        <dbReference type="ChEBI" id="CHEBI:18420"/>
        <label>1</label>
    </ligand>
</feature>
<accession>A0A6H1Q0A6</accession>
<dbReference type="InterPro" id="IPR036921">
    <property type="entry name" value="PurM-like_N_sf"/>
</dbReference>
<feature type="binding site" evidence="2">
    <location>
        <position position="27"/>
    </location>
    <ligand>
        <name>Mg(2+)</name>
        <dbReference type="ChEBI" id="CHEBI:18420"/>
        <label>4</label>
    </ligand>
</feature>
<dbReference type="RefSeq" id="WP_168606234.1">
    <property type="nucleotide sequence ID" value="NZ_CP038852.1"/>
</dbReference>
<evidence type="ECO:0000259" key="3">
    <source>
        <dbReference type="Pfam" id="PF00586"/>
    </source>
</evidence>
<dbReference type="CDD" id="cd02194">
    <property type="entry name" value="ThiL"/>
    <property type="match status" value="1"/>
</dbReference>
<comment type="function">
    <text evidence="2">Catalyzes the ATP-dependent phosphorylation of thiamine-monophosphate (TMP) to form thiamine-pyrophosphate (TPP), the active form of vitamin B1.</text>
</comment>
<feature type="binding site" evidence="2">
    <location>
        <position position="209"/>
    </location>
    <ligand>
        <name>Mg(2+)</name>
        <dbReference type="ChEBI" id="CHEBI:18420"/>
        <label>5</label>
    </ligand>
</feature>
<dbReference type="SUPFAM" id="SSF55326">
    <property type="entry name" value="PurM N-terminal domain-like"/>
    <property type="match status" value="1"/>
</dbReference>
<dbReference type="InterPro" id="IPR016188">
    <property type="entry name" value="PurM-like_N"/>
</dbReference>
<comment type="caution">
    <text evidence="2">Lacks conserved residue(s) required for the propagation of feature annotation.</text>
</comment>
<keyword evidence="2" id="KW-0479">Metal-binding</keyword>
<feature type="binding site" evidence="2">
    <location>
        <position position="39"/>
    </location>
    <ligand>
        <name>Mg(2+)</name>
        <dbReference type="ChEBI" id="CHEBI:18420"/>
        <label>4</label>
    </ligand>
</feature>
<name>A0A6H1Q0A6_9PROT</name>
<reference evidence="4 5" key="1">
    <citation type="journal article" date="2020" name="Nat. Microbiol.">
        <title>Lysogenic host-virus interactions in SAR11 marine bacteria.</title>
        <authorList>
            <person name="Morris R.M."/>
            <person name="Cain K.R."/>
            <person name="Hvorecny K.L."/>
            <person name="Kollman J.M."/>
        </authorList>
    </citation>
    <scope>NUCLEOTIDE SEQUENCE [LARGE SCALE GENOMIC DNA]</scope>
    <source>
        <strain evidence="4 5">NP1</strain>
    </source>
</reference>
<feature type="binding site" evidence="2">
    <location>
        <position position="206"/>
    </location>
    <ligand>
        <name>Mg(2+)</name>
        <dbReference type="ChEBI" id="CHEBI:18420"/>
        <label>3</label>
    </ligand>
</feature>
<dbReference type="GO" id="GO:0009228">
    <property type="term" value="P:thiamine biosynthetic process"/>
    <property type="evidence" value="ECO:0007669"/>
    <property type="project" value="UniProtKB-KW"/>
</dbReference>
<dbReference type="GO" id="GO:0009229">
    <property type="term" value="P:thiamine diphosphate biosynthetic process"/>
    <property type="evidence" value="ECO:0007669"/>
    <property type="project" value="UniProtKB-UniRule"/>
</dbReference>
<evidence type="ECO:0000256" key="2">
    <source>
        <dbReference type="HAMAP-Rule" id="MF_02128"/>
    </source>
</evidence>
<feature type="binding site" evidence="2">
    <location>
        <position position="69"/>
    </location>
    <ligand>
        <name>Mg(2+)</name>
        <dbReference type="ChEBI" id="CHEBI:18420"/>
        <label>4</label>
    </ligand>
</feature>
<feature type="binding site" evidence="2">
    <location>
        <position position="41"/>
    </location>
    <ligand>
        <name>Mg(2+)</name>
        <dbReference type="ChEBI" id="CHEBI:18420"/>
        <label>2</label>
    </ligand>
</feature>
<dbReference type="SUPFAM" id="SSF56042">
    <property type="entry name" value="PurM C-terminal domain-like"/>
    <property type="match status" value="1"/>
</dbReference>
<feature type="binding site" evidence="2">
    <location>
        <position position="258"/>
    </location>
    <ligand>
        <name>substrate</name>
    </ligand>
</feature>
<keyword evidence="1 2" id="KW-0784">Thiamine biosynthesis</keyword>
<feature type="binding site" evidence="2">
    <location>
        <position position="118"/>
    </location>
    <ligand>
        <name>Mg(2+)</name>
        <dbReference type="ChEBI" id="CHEBI:18420"/>
        <label>1</label>
    </ligand>
</feature>
<dbReference type="GO" id="GO:0005524">
    <property type="term" value="F:ATP binding"/>
    <property type="evidence" value="ECO:0007669"/>
    <property type="project" value="UniProtKB-UniRule"/>
</dbReference>
<keyword evidence="2 4" id="KW-0808">Transferase</keyword>
<keyword evidence="2" id="KW-0067">ATP-binding</keyword>
<dbReference type="HAMAP" id="MF_02128">
    <property type="entry name" value="TMP_kinase"/>
    <property type="match status" value="1"/>
</dbReference>
<feature type="binding site" evidence="2">
    <location>
        <position position="27"/>
    </location>
    <ligand>
        <name>Mg(2+)</name>
        <dbReference type="ChEBI" id="CHEBI:18420"/>
        <label>3</label>
    </ligand>
</feature>
<dbReference type="Proteomes" id="UP000501094">
    <property type="component" value="Chromosome"/>
</dbReference>
<dbReference type="Gene3D" id="3.90.650.10">
    <property type="entry name" value="PurM-like C-terminal domain"/>
    <property type="match status" value="1"/>
</dbReference>
<protein>
    <recommendedName>
        <fullName evidence="2">Thiamine-monophosphate kinase</fullName>
        <shortName evidence="2">TMP kinase</shortName>
        <shortName evidence="2">Thiamine-phosphate kinase</shortName>
        <ecNumber evidence="2">2.7.4.16</ecNumber>
    </recommendedName>
</protein>
<organism evidence="4 5">
    <name type="scientific">Candidatus Pelagibacter giovannonii</name>
    <dbReference type="NCBI Taxonomy" id="2563896"/>
    <lineage>
        <taxon>Bacteria</taxon>
        <taxon>Pseudomonadati</taxon>
        <taxon>Pseudomonadota</taxon>
        <taxon>Alphaproteobacteria</taxon>
        <taxon>Candidatus Pelagibacterales</taxon>
        <taxon>Candidatus Pelagibacteraceae</taxon>
        <taxon>Candidatus Pelagibacter</taxon>
    </lineage>
</organism>
<keyword evidence="2 4" id="KW-0418">Kinase</keyword>
<evidence type="ECO:0000313" key="5">
    <source>
        <dbReference type="Proteomes" id="UP000501094"/>
    </source>
</evidence>
<feature type="binding site" evidence="2">
    <location>
        <position position="69"/>
    </location>
    <ligand>
        <name>Mg(2+)</name>
        <dbReference type="ChEBI" id="CHEBI:18420"/>
        <label>3</label>
    </ligand>
</feature>
<dbReference type="KEGG" id="peg:E5R92_00835"/>
<dbReference type="InterPro" id="IPR006283">
    <property type="entry name" value="ThiL-like"/>
</dbReference>
<dbReference type="AlphaFoldDB" id="A0A6H1Q0A6"/>
<comment type="catalytic activity">
    <reaction evidence="2">
        <text>thiamine phosphate + ATP = thiamine diphosphate + ADP</text>
        <dbReference type="Rhea" id="RHEA:15913"/>
        <dbReference type="ChEBI" id="CHEBI:30616"/>
        <dbReference type="ChEBI" id="CHEBI:37575"/>
        <dbReference type="ChEBI" id="CHEBI:58937"/>
        <dbReference type="ChEBI" id="CHEBI:456216"/>
        <dbReference type="EC" id="2.7.4.16"/>
    </reaction>
</comment>
<comment type="similarity">
    <text evidence="2">Belongs to the thiamine-monophosphate kinase family.</text>
</comment>
<dbReference type="NCBIfam" id="TIGR01379">
    <property type="entry name" value="thiL"/>
    <property type="match status" value="1"/>
</dbReference>
<dbReference type="EMBL" id="CP038852">
    <property type="protein sequence ID" value="QIZ20337.1"/>
    <property type="molecule type" value="Genomic_DNA"/>
</dbReference>
<proteinExistence type="inferred from homology"/>
<evidence type="ECO:0000256" key="1">
    <source>
        <dbReference type="ARBA" id="ARBA00022977"/>
    </source>
</evidence>
<feature type="binding site" evidence="2">
    <location>
        <position position="208"/>
    </location>
    <ligand>
        <name>ATP</name>
        <dbReference type="ChEBI" id="CHEBI:30616"/>
    </ligand>
</feature>
<evidence type="ECO:0000313" key="4">
    <source>
        <dbReference type="EMBL" id="QIZ20337.1"/>
    </source>
</evidence>
<dbReference type="Gene3D" id="3.30.1330.10">
    <property type="entry name" value="PurM-like, N-terminal domain"/>
    <property type="match status" value="1"/>
</dbReference>
<feature type="binding site" evidence="2">
    <location>
        <position position="141"/>
    </location>
    <ligand>
        <name>ATP</name>
        <dbReference type="ChEBI" id="CHEBI:30616"/>
    </ligand>
</feature>
<dbReference type="InterPro" id="IPR036676">
    <property type="entry name" value="PurM-like_C_sf"/>
</dbReference>
<dbReference type="GO" id="GO:0000287">
    <property type="term" value="F:magnesium ion binding"/>
    <property type="evidence" value="ECO:0007669"/>
    <property type="project" value="UniProtKB-UniRule"/>
</dbReference>
<dbReference type="PIRSF" id="PIRSF005303">
    <property type="entry name" value="Thiam_monoph_kin"/>
    <property type="match status" value="1"/>
</dbReference>
<dbReference type="PANTHER" id="PTHR30270">
    <property type="entry name" value="THIAMINE-MONOPHOSPHATE KINASE"/>
    <property type="match status" value="1"/>
</dbReference>
<gene>
    <name evidence="2 4" type="primary">thiL</name>
    <name evidence="4" type="ORF">E5R92_00835</name>
</gene>
<dbReference type="UniPathway" id="UPA00060">
    <property type="reaction ID" value="UER00142"/>
</dbReference>
<dbReference type="GO" id="GO:0009030">
    <property type="term" value="F:thiamine-phosphate kinase activity"/>
    <property type="evidence" value="ECO:0007669"/>
    <property type="project" value="UniProtKB-UniRule"/>
</dbReference>
<feature type="binding site" evidence="2">
    <location>
        <position position="315"/>
    </location>
    <ligand>
        <name>substrate</name>
    </ligand>
</feature>